<evidence type="ECO:0000313" key="1">
    <source>
        <dbReference type="EMBL" id="MED6116805.1"/>
    </source>
</evidence>
<protein>
    <submittedName>
        <fullName evidence="1">Uncharacterized protein</fullName>
    </submittedName>
</protein>
<accession>A0ABU6QZM7</accession>
<keyword evidence="2" id="KW-1185">Reference proteome</keyword>
<evidence type="ECO:0000313" key="2">
    <source>
        <dbReference type="Proteomes" id="UP001341840"/>
    </source>
</evidence>
<feature type="non-terminal residue" evidence="1">
    <location>
        <position position="51"/>
    </location>
</feature>
<organism evidence="1 2">
    <name type="scientific">Stylosanthes scabra</name>
    <dbReference type="NCBI Taxonomy" id="79078"/>
    <lineage>
        <taxon>Eukaryota</taxon>
        <taxon>Viridiplantae</taxon>
        <taxon>Streptophyta</taxon>
        <taxon>Embryophyta</taxon>
        <taxon>Tracheophyta</taxon>
        <taxon>Spermatophyta</taxon>
        <taxon>Magnoliopsida</taxon>
        <taxon>eudicotyledons</taxon>
        <taxon>Gunneridae</taxon>
        <taxon>Pentapetalae</taxon>
        <taxon>rosids</taxon>
        <taxon>fabids</taxon>
        <taxon>Fabales</taxon>
        <taxon>Fabaceae</taxon>
        <taxon>Papilionoideae</taxon>
        <taxon>50 kb inversion clade</taxon>
        <taxon>dalbergioids sensu lato</taxon>
        <taxon>Dalbergieae</taxon>
        <taxon>Pterocarpus clade</taxon>
        <taxon>Stylosanthes</taxon>
    </lineage>
</organism>
<proteinExistence type="predicted"/>
<dbReference type="Proteomes" id="UP001341840">
    <property type="component" value="Unassembled WGS sequence"/>
</dbReference>
<gene>
    <name evidence="1" type="ORF">PIB30_103614</name>
</gene>
<comment type="caution">
    <text evidence="1">The sequence shown here is derived from an EMBL/GenBank/DDBJ whole genome shotgun (WGS) entry which is preliminary data.</text>
</comment>
<reference evidence="1 2" key="1">
    <citation type="journal article" date="2023" name="Plants (Basel)">
        <title>Bridging the Gap: Combining Genomics and Transcriptomics Approaches to Understand Stylosanthes scabra, an Orphan Legume from the Brazilian Caatinga.</title>
        <authorList>
            <person name="Ferreira-Neto J.R.C."/>
            <person name="da Silva M.D."/>
            <person name="Binneck E."/>
            <person name="de Melo N.F."/>
            <person name="da Silva R.H."/>
            <person name="de Melo A.L.T.M."/>
            <person name="Pandolfi V."/>
            <person name="Bustamante F.O."/>
            <person name="Brasileiro-Vidal A.C."/>
            <person name="Benko-Iseppon A.M."/>
        </authorList>
    </citation>
    <scope>NUCLEOTIDE SEQUENCE [LARGE SCALE GENOMIC DNA]</scope>
    <source>
        <tissue evidence="1">Leaves</tissue>
    </source>
</reference>
<sequence length="51" mass="5604">MDSTSSIKHHIVEANRAVQDVLDAVEEISSNKPVFSVPSDRDPAKIAIWIS</sequence>
<dbReference type="EMBL" id="JASCZI010003403">
    <property type="protein sequence ID" value="MED6116805.1"/>
    <property type="molecule type" value="Genomic_DNA"/>
</dbReference>
<name>A0ABU6QZM7_9FABA</name>